<dbReference type="Proteomes" id="UP001201980">
    <property type="component" value="Unassembled WGS sequence"/>
</dbReference>
<evidence type="ECO:0000313" key="2">
    <source>
        <dbReference type="EMBL" id="KAJ2896177.1"/>
    </source>
</evidence>
<dbReference type="AlphaFoldDB" id="A0AAD5RJM0"/>
<evidence type="ECO:0000313" key="3">
    <source>
        <dbReference type="Proteomes" id="UP001201980"/>
    </source>
</evidence>
<name>A0AAD5RJM0_9PEZI</name>
<dbReference type="EMBL" id="JAKWBI020000348">
    <property type="protein sequence ID" value="KAJ2896177.1"/>
    <property type="molecule type" value="Genomic_DNA"/>
</dbReference>
<feature type="compositionally biased region" description="Basic and acidic residues" evidence="1">
    <location>
        <begin position="141"/>
        <end position="152"/>
    </location>
</feature>
<sequence>MYAQAATNRMSTYSMQAPSLAGTIQTTDSTVSDIRTIATGLERMDNPKLSNQRVSLTEKKADDMKKLALGAKLDRALERRMVGQDAVMRPRGPSLNEKEKMDGQEEEEEADRAGSGMGNSEADGKAESSEADTQSTEETIADGHMRDKKATD</sequence>
<organism evidence="2 3">
    <name type="scientific">Zalerion maritima</name>
    <dbReference type="NCBI Taxonomy" id="339359"/>
    <lineage>
        <taxon>Eukaryota</taxon>
        <taxon>Fungi</taxon>
        <taxon>Dikarya</taxon>
        <taxon>Ascomycota</taxon>
        <taxon>Pezizomycotina</taxon>
        <taxon>Sordariomycetes</taxon>
        <taxon>Lulworthiomycetidae</taxon>
        <taxon>Lulworthiales</taxon>
        <taxon>Lulworthiaceae</taxon>
        <taxon>Zalerion</taxon>
    </lineage>
</organism>
<evidence type="ECO:0000256" key="1">
    <source>
        <dbReference type="SAM" id="MobiDB-lite"/>
    </source>
</evidence>
<proteinExistence type="predicted"/>
<accession>A0AAD5RJM0</accession>
<keyword evidence="3" id="KW-1185">Reference proteome</keyword>
<gene>
    <name evidence="2" type="ORF">MKZ38_005784</name>
</gene>
<comment type="caution">
    <text evidence="2">The sequence shown here is derived from an EMBL/GenBank/DDBJ whole genome shotgun (WGS) entry which is preliminary data.</text>
</comment>
<feature type="region of interest" description="Disordered" evidence="1">
    <location>
        <begin position="81"/>
        <end position="152"/>
    </location>
</feature>
<protein>
    <submittedName>
        <fullName evidence="2">Uncharacterized protein</fullName>
    </submittedName>
</protein>
<reference evidence="2" key="1">
    <citation type="submission" date="2022-07" db="EMBL/GenBank/DDBJ databases">
        <title>Draft genome sequence of Zalerion maritima ATCC 34329, a (micro)plastics degrading marine fungus.</title>
        <authorList>
            <person name="Paco A."/>
            <person name="Goncalves M.F.M."/>
            <person name="Rocha-Santos T.A.P."/>
            <person name="Alves A."/>
        </authorList>
    </citation>
    <scope>NUCLEOTIDE SEQUENCE</scope>
    <source>
        <strain evidence="2">ATCC 34329</strain>
    </source>
</reference>